<feature type="region of interest" description="Disordered" evidence="1">
    <location>
        <begin position="52"/>
        <end position="81"/>
    </location>
</feature>
<dbReference type="GO" id="GO:0008270">
    <property type="term" value="F:zinc ion binding"/>
    <property type="evidence" value="ECO:0007669"/>
    <property type="project" value="InterPro"/>
</dbReference>
<dbReference type="SUPFAM" id="SSF57701">
    <property type="entry name" value="Zn2/Cys6 DNA-binding domain"/>
    <property type="match status" value="1"/>
</dbReference>
<feature type="region of interest" description="Disordered" evidence="1">
    <location>
        <begin position="121"/>
        <end position="188"/>
    </location>
</feature>
<reference evidence="3" key="1">
    <citation type="journal article" date="2013" name="Genome Announc.">
        <title>Genome sequence of the food spoilage yeast Zygosaccharomyces bailii CLIB 213(T).</title>
        <authorList>
            <person name="Galeote V."/>
            <person name="Bigey F."/>
            <person name="Devillers H."/>
            <person name="Neuveglise C."/>
            <person name="Dequin S."/>
        </authorList>
    </citation>
    <scope>NUCLEOTIDE SEQUENCE [LARGE SCALE GENOMIC DNA]</scope>
    <source>
        <strain evidence="3">CLIB 213 / ATCC 58445 / CBS 680 / CCRC 21525 / NBRC 1098 / NCYC 1416 / NRRL Y-2227</strain>
    </source>
</reference>
<dbReference type="AlphaFoldDB" id="A0A8J2T9R0"/>
<dbReference type="InterPro" id="IPR001138">
    <property type="entry name" value="Zn2Cys6_DnaBD"/>
</dbReference>
<organism evidence="2 3">
    <name type="scientific">Zygosaccharomyces bailii (strain CLIB 213 / ATCC 58445 / CBS 680 / BCRC 21525 / NBRC 1098 / NCYC 1416 / NRRL Y-2227)</name>
    <dbReference type="NCBI Taxonomy" id="1333698"/>
    <lineage>
        <taxon>Eukaryota</taxon>
        <taxon>Fungi</taxon>
        <taxon>Dikarya</taxon>
        <taxon>Ascomycota</taxon>
        <taxon>Saccharomycotina</taxon>
        <taxon>Saccharomycetes</taxon>
        <taxon>Saccharomycetales</taxon>
        <taxon>Saccharomycetaceae</taxon>
        <taxon>Zygosaccharomyces</taxon>
    </lineage>
</organism>
<feature type="compositionally biased region" description="Low complexity" evidence="1">
    <location>
        <begin position="121"/>
        <end position="176"/>
    </location>
</feature>
<evidence type="ECO:0000313" key="3">
    <source>
        <dbReference type="Proteomes" id="UP000019375"/>
    </source>
</evidence>
<gene>
    <name evidence="2" type="ORF">BN860_01420g</name>
</gene>
<accession>A0A8J2T9R0</accession>
<dbReference type="OrthoDB" id="4036575at2759"/>
<dbReference type="GO" id="GO:0000981">
    <property type="term" value="F:DNA-binding transcription factor activity, RNA polymerase II-specific"/>
    <property type="evidence" value="ECO:0007669"/>
    <property type="project" value="InterPro"/>
</dbReference>
<dbReference type="Gene3D" id="4.10.240.10">
    <property type="entry name" value="Zn(2)-C6 fungal-type DNA-binding domain"/>
    <property type="match status" value="1"/>
</dbReference>
<protein>
    <submittedName>
        <fullName evidence="2">ZYBA0S09-01420g1_1</fullName>
    </submittedName>
</protein>
<dbReference type="Proteomes" id="UP000019375">
    <property type="component" value="Unassembled WGS sequence"/>
</dbReference>
<proteinExistence type="predicted"/>
<dbReference type="EMBL" id="HG316462">
    <property type="protein sequence ID" value="CDF90951.1"/>
    <property type="molecule type" value="Genomic_DNA"/>
</dbReference>
<dbReference type="InterPro" id="IPR036864">
    <property type="entry name" value="Zn2-C6_fun-type_DNA-bd_sf"/>
</dbReference>
<evidence type="ECO:0000313" key="2">
    <source>
        <dbReference type="EMBL" id="CDF90951.1"/>
    </source>
</evidence>
<name>A0A8J2T9R0_ZYGB2</name>
<evidence type="ECO:0000256" key="1">
    <source>
        <dbReference type="SAM" id="MobiDB-lite"/>
    </source>
</evidence>
<dbReference type="CDD" id="cd00067">
    <property type="entry name" value="GAL4"/>
    <property type="match status" value="1"/>
</dbReference>
<sequence length="349" mass="36786">MSTSIPVLNRNTQLPPLLLPASRSLERCDPFGKRRPRDQGSDEGLEGLAFLATKRPRLDAVTTGPTPSPSPEAVLRASPPRLGGSRAAAMTIHTITNNNNHNNNNIIITPTTTATTAYTSSASSASSASSSGTSSRSGSRSGVELLPSSRRGSAPAAASPSGASAASAATTTAHRGSSSKRQRTGPSCDGCRLKKIKCDAHVEVLYQGPSVTRLGSDKLRQVVSREQVLAHLPLDIPPSLCQDGNGEESGLLIKHIDKIILFRPCTSCAKRRASIGELQDHAPASPLDEHSGHHVTHVTDAGSVSSGACVFSKGFTRADINVFAKITKRVGQRPVQEMTLQDYRNAGFE</sequence>
<keyword evidence="3" id="KW-1185">Reference proteome</keyword>